<name>A0ABC8TIB8_9AQUA</name>
<dbReference type="AlphaFoldDB" id="A0ABC8TIB8"/>
<dbReference type="SUPFAM" id="SSF52540">
    <property type="entry name" value="P-loop containing nucleoside triphosphate hydrolases"/>
    <property type="match status" value="1"/>
</dbReference>
<accession>A0ABC8TIB8</accession>
<comment type="subcellular location">
    <subcellularLocation>
        <location evidence="1">Membrane</location>
        <topology evidence="1">Multi-pass membrane protein</topology>
    </subcellularLocation>
</comment>
<organism evidence="9 10">
    <name type="scientific">Ilex paraguariensis</name>
    <name type="common">yerba mate</name>
    <dbReference type="NCBI Taxonomy" id="185542"/>
    <lineage>
        <taxon>Eukaryota</taxon>
        <taxon>Viridiplantae</taxon>
        <taxon>Streptophyta</taxon>
        <taxon>Embryophyta</taxon>
        <taxon>Tracheophyta</taxon>
        <taxon>Spermatophyta</taxon>
        <taxon>Magnoliopsida</taxon>
        <taxon>eudicotyledons</taxon>
        <taxon>Gunneridae</taxon>
        <taxon>Pentapetalae</taxon>
        <taxon>asterids</taxon>
        <taxon>campanulids</taxon>
        <taxon>Aquifoliales</taxon>
        <taxon>Aquifoliaceae</taxon>
        <taxon>Ilex</taxon>
    </lineage>
</organism>
<dbReference type="InterPro" id="IPR003439">
    <property type="entry name" value="ABC_transporter-like_ATP-bd"/>
</dbReference>
<gene>
    <name evidence="9" type="ORF">ILEXP_LOCUS36582</name>
</gene>
<reference evidence="9 10" key="1">
    <citation type="submission" date="2024-02" db="EMBL/GenBank/DDBJ databases">
        <authorList>
            <person name="Vignale AGUSTIN F."/>
            <person name="Sosa J E."/>
            <person name="Modenutti C."/>
        </authorList>
    </citation>
    <scope>NUCLEOTIDE SEQUENCE [LARGE SCALE GENOMIC DNA]</scope>
</reference>
<dbReference type="InterPro" id="IPR027417">
    <property type="entry name" value="P-loop_NTPase"/>
</dbReference>
<evidence type="ECO:0000256" key="4">
    <source>
        <dbReference type="ARBA" id="ARBA00022741"/>
    </source>
</evidence>
<keyword evidence="3" id="KW-0812">Transmembrane</keyword>
<dbReference type="GO" id="GO:0016020">
    <property type="term" value="C:membrane"/>
    <property type="evidence" value="ECO:0007669"/>
    <property type="project" value="UniProtKB-SubCell"/>
</dbReference>
<keyword evidence="6" id="KW-1133">Transmembrane helix</keyword>
<feature type="domain" description="AAA+ ATPase" evidence="8">
    <location>
        <begin position="1"/>
        <end position="296"/>
    </location>
</feature>
<evidence type="ECO:0000259" key="8">
    <source>
        <dbReference type="SMART" id="SM00382"/>
    </source>
</evidence>
<dbReference type="SMART" id="SM00382">
    <property type="entry name" value="AAA"/>
    <property type="match status" value="1"/>
</dbReference>
<evidence type="ECO:0000256" key="7">
    <source>
        <dbReference type="ARBA" id="ARBA00023136"/>
    </source>
</evidence>
<comment type="caution">
    <text evidence="9">The sequence shown here is derived from an EMBL/GenBank/DDBJ whole genome shotgun (WGS) entry which is preliminary data.</text>
</comment>
<proteinExistence type="predicted"/>
<keyword evidence="7" id="KW-0472">Membrane</keyword>
<dbReference type="InterPro" id="IPR003593">
    <property type="entry name" value="AAA+_ATPase"/>
</dbReference>
<evidence type="ECO:0000313" key="10">
    <source>
        <dbReference type="Proteomes" id="UP001642360"/>
    </source>
</evidence>
<evidence type="ECO:0000256" key="3">
    <source>
        <dbReference type="ARBA" id="ARBA00022692"/>
    </source>
</evidence>
<evidence type="ECO:0000256" key="6">
    <source>
        <dbReference type="ARBA" id="ARBA00022989"/>
    </source>
</evidence>
<dbReference type="EMBL" id="CAUOFW020004802">
    <property type="protein sequence ID" value="CAK9167320.1"/>
    <property type="molecule type" value="Genomic_DNA"/>
</dbReference>
<keyword evidence="4" id="KW-0547">Nucleotide-binding</keyword>
<dbReference type="PANTHER" id="PTHR48041">
    <property type="entry name" value="ABC TRANSPORTER G FAMILY MEMBER 28"/>
    <property type="match status" value="1"/>
</dbReference>
<dbReference type="Proteomes" id="UP001642360">
    <property type="component" value="Unassembled WGS sequence"/>
</dbReference>
<keyword evidence="5" id="KW-0067">ATP-binding</keyword>
<evidence type="ECO:0000256" key="1">
    <source>
        <dbReference type="ARBA" id="ARBA00004141"/>
    </source>
</evidence>
<dbReference type="InterPro" id="IPR050352">
    <property type="entry name" value="ABCG_transporters"/>
</dbReference>
<dbReference type="Pfam" id="PF00005">
    <property type="entry name" value="ABC_tran"/>
    <property type="match status" value="1"/>
</dbReference>
<keyword evidence="10" id="KW-1185">Reference proteome</keyword>
<protein>
    <recommendedName>
        <fullName evidence="8">AAA+ ATPase domain-containing protein</fullName>
    </recommendedName>
</protein>
<dbReference type="Gene3D" id="3.40.50.300">
    <property type="entry name" value="P-loop containing nucleotide triphosphate hydrolases"/>
    <property type="match status" value="1"/>
</dbReference>
<evidence type="ECO:0000313" key="9">
    <source>
        <dbReference type="EMBL" id="CAK9167320.1"/>
    </source>
</evidence>
<evidence type="ECO:0000256" key="5">
    <source>
        <dbReference type="ARBA" id="ARBA00022840"/>
    </source>
</evidence>
<keyword evidence="2" id="KW-0813">Transport</keyword>
<sequence>MAVLGASGSGKSTLIDAVAHRISRESLKGTITLNGEVLDSKLLKIISAYVMQDDLLFSMLMVEETLMFSVEFRLPRTLSKSKKKARVQALIDQLGLESTAKMVIEDEGHRGVSGDERRRVFIGIDIIHDPIVLFLDEPTSGLDSTSAYMVVKVLQRIAQTGSITSELDSLIFLSRGQTVYIGSPDGLPQFFSEFGHPVPENEDRTEFALDFIRELEGTPSGTKNLVDFNKSWEMNNSENGSKDSKLSLKDAISGSISRGKLVSGATNIVEANLPSSVPRFANPFWIEMIVIGKRSLLNSWKSPELFGI</sequence>
<dbReference type="GO" id="GO:0005524">
    <property type="term" value="F:ATP binding"/>
    <property type="evidence" value="ECO:0007669"/>
    <property type="project" value="UniProtKB-KW"/>
</dbReference>
<evidence type="ECO:0000256" key="2">
    <source>
        <dbReference type="ARBA" id="ARBA00022448"/>
    </source>
</evidence>
<dbReference type="PANTHER" id="PTHR48041:SF109">
    <property type="entry name" value="ABC TRANSPORTER G FAMILY MEMBER 20"/>
    <property type="match status" value="1"/>
</dbReference>